<dbReference type="GO" id="GO:0016020">
    <property type="term" value="C:membrane"/>
    <property type="evidence" value="ECO:0007669"/>
    <property type="project" value="UniProtKB-SubCell"/>
</dbReference>
<dbReference type="Gene3D" id="1.10.287.70">
    <property type="match status" value="1"/>
</dbReference>
<dbReference type="InterPro" id="IPR001828">
    <property type="entry name" value="ANF_lig-bd_rcpt"/>
</dbReference>
<comment type="function">
    <text evidence="14">Glutamate-gated receptor that probably acts as a non-selective cation channel. May be involved in light-signal transduction and calcium homeostasis via the regulation of calcium influx into cells.</text>
</comment>
<dbReference type="AlphaFoldDB" id="A0A6P5XB46"/>
<dbReference type="FunFam" id="3.40.50.2300:FF:000081">
    <property type="entry name" value="Glutamate receptor"/>
    <property type="match status" value="1"/>
</dbReference>
<keyword evidence="11" id="KW-0325">Glycoprotein</keyword>
<evidence type="ECO:0000256" key="7">
    <source>
        <dbReference type="ARBA" id="ARBA00022989"/>
    </source>
</evidence>
<dbReference type="Pfam" id="PF01094">
    <property type="entry name" value="ANF_receptor"/>
    <property type="match status" value="1"/>
</dbReference>
<dbReference type="InterPro" id="IPR001320">
    <property type="entry name" value="Iontro_rcpt_C"/>
</dbReference>
<dbReference type="KEGG" id="dzi:111281594"/>
<dbReference type="SUPFAM" id="SSF53850">
    <property type="entry name" value="Periplasmic binding protein-like II"/>
    <property type="match status" value="1"/>
</dbReference>
<keyword evidence="8" id="KW-0406">Ion transport</keyword>
<dbReference type="FunFam" id="3.40.190.10:FF:000103">
    <property type="entry name" value="Glutamate receptor"/>
    <property type="match status" value="1"/>
</dbReference>
<comment type="subunit">
    <text evidence="3">May form heteromers.</text>
</comment>
<dbReference type="CDD" id="cd13686">
    <property type="entry name" value="GluR_Plant"/>
    <property type="match status" value="1"/>
</dbReference>
<feature type="transmembrane region" description="Helical" evidence="15">
    <location>
        <begin position="848"/>
        <end position="870"/>
    </location>
</feature>
<keyword evidence="13" id="KW-0407">Ion channel</keyword>
<dbReference type="PANTHER" id="PTHR34836:SF7">
    <property type="entry name" value="RECEPTOR LIGAND BINDING REGION DOMAIN-CONTAINING PROTEIN"/>
    <property type="match status" value="1"/>
</dbReference>
<evidence type="ECO:0000256" key="6">
    <source>
        <dbReference type="ARBA" id="ARBA00022729"/>
    </source>
</evidence>
<keyword evidence="6" id="KW-0732">Signal</keyword>
<protein>
    <submittedName>
        <fullName evidence="18">Glutamate receptor 2.9-like</fullName>
    </submittedName>
</protein>
<evidence type="ECO:0000256" key="9">
    <source>
        <dbReference type="ARBA" id="ARBA00023136"/>
    </source>
</evidence>
<dbReference type="OrthoDB" id="5984008at2759"/>
<keyword evidence="10" id="KW-0675">Receptor</keyword>
<dbReference type="Proteomes" id="UP000515121">
    <property type="component" value="Unplaced"/>
</dbReference>
<dbReference type="GeneID" id="111281594"/>
<evidence type="ECO:0000256" key="14">
    <source>
        <dbReference type="ARBA" id="ARBA00049638"/>
    </source>
</evidence>
<comment type="similarity">
    <text evidence="2">Belongs to the glutamate-gated ion channel (TC 1.A.10.1) family.</text>
</comment>
<name>A0A6P5XB46_DURZI</name>
<evidence type="ECO:0000256" key="2">
    <source>
        <dbReference type="ARBA" id="ARBA00008685"/>
    </source>
</evidence>
<gene>
    <name evidence="18" type="primary">LOC111281594</name>
</gene>
<accession>A0A6P5XB46</accession>
<dbReference type="FunFam" id="1.10.287.70:FF:000037">
    <property type="entry name" value="Glutamate receptor"/>
    <property type="match status" value="1"/>
</dbReference>
<dbReference type="Pfam" id="PF00060">
    <property type="entry name" value="Lig_chan"/>
    <property type="match status" value="1"/>
</dbReference>
<dbReference type="Gene3D" id="3.40.50.2300">
    <property type="match status" value="3"/>
</dbReference>
<evidence type="ECO:0000313" key="17">
    <source>
        <dbReference type="Proteomes" id="UP000515121"/>
    </source>
</evidence>
<keyword evidence="4" id="KW-0813">Transport</keyword>
<feature type="transmembrane region" description="Helical" evidence="15">
    <location>
        <begin position="667"/>
        <end position="688"/>
    </location>
</feature>
<evidence type="ECO:0000256" key="4">
    <source>
        <dbReference type="ARBA" id="ARBA00022448"/>
    </source>
</evidence>
<keyword evidence="7 15" id="KW-1133">Transmembrane helix</keyword>
<dbReference type="Gene3D" id="3.40.190.10">
    <property type="entry name" value="Periplasmic binding protein-like II"/>
    <property type="match status" value="2"/>
</dbReference>
<proteinExistence type="inferred from homology"/>
<dbReference type="GO" id="GO:0015276">
    <property type="term" value="F:ligand-gated monoatomic ion channel activity"/>
    <property type="evidence" value="ECO:0007669"/>
    <property type="project" value="InterPro"/>
</dbReference>
<reference evidence="18" key="1">
    <citation type="submission" date="2025-08" db="UniProtKB">
        <authorList>
            <consortium name="RefSeq"/>
        </authorList>
    </citation>
    <scope>IDENTIFICATION</scope>
    <source>
        <tissue evidence="18">Fruit stalk</tissue>
    </source>
</reference>
<evidence type="ECO:0000313" key="18">
    <source>
        <dbReference type="RefSeq" id="XP_022725036.1"/>
    </source>
</evidence>
<dbReference type="InterPro" id="IPR028082">
    <property type="entry name" value="Peripla_BP_I"/>
</dbReference>
<evidence type="ECO:0000256" key="12">
    <source>
        <dbReference type="ARBA" id="ARBA00023286"/>
    </source>
</evidence>
<dbReference type="InterPro" id="IPR015683">
    <property type="entry name" value="Ionotropic_Glu_rcpt"/>
</dbReference>
<evidence type="ECO:0000256" key="15">
    <source>
        <dbReference type="SAM" id="Phobius"/>
    </source>
</evidence>
<dbReference type="RefSeq" id="XP_022725036.1">
    <property type="nucleotide sequence ID" value="XM_022869301.1"/>
</dbReference>
<evidence type="ECO:0000256" key="8">
    <source>
        <dbReference type="ARBA" id="ARBA00023065"/>
    </source>
</evidence>
<evidence type="ECO:0000256" key="11">
    <source>
        <dbReference type="ARBA" id="ARBA00023180"/>
    </source>
</evidence>
<dbReference type="CDD" id="cd19990">
    <property type="entry name" value="PBP1_GABAb_receptor_plant"/>
    <property type="match status" value="1"/>
</dbReference>
<keyword evidence="5 15" id="KW-0812">Transmembrane</keyword>
<keyword evidence="17" id="KW-1185">Reference proteome</keyword>
<dbReference type="SMART" id="SM00079">
    <property type="entry name" value="PBPe"/>
    <property type="match status" value="1"/>
</dbReference>
<dbReference type="PANTHER" id="PTHR34836">
    <property type="entry name" value="OS06G0188250 PROTEIN"/>
    <property type="match status" value="1"/>
</dbReference>
<evidence type="ECO:0000256" key="5">
    <source>
        <dbReference type="ARBA" id="ARBA00022692"/>
    </source>
</evidence>
<dbReference type="SUPFAM" id="SSF53822">
    <property type="entry name" value="Periplasmic binding protein-like I"/>
    <property type="match status" value="1"/>
</dbReference>
<keyword evidence="9 15" id="KW-0472">Membrane</keyword>
<organism evidence="17 18">
    <name type="scientific">Durio zibethinus</name>
    <name type="common">Durian</name>
    <dbReference type="NCBI Taxonomy" id="66656"/>
    <lineage>
        <taxon>Eukaryota</taxon>
        <taxon>Viridiplantae</taxon>
        <taxon>Streptophyta</taxon>
        <taxon>Embryophyta</taxon>
        <taxon>Tracheophyta</taxon>
        <taxon>Spermatophyta</taxon>
        <taxon>Magnoliopsida</taxon>
        <taxon>eudicotyledons</taxon>
        <taxon>Gunneridae</taxon>
        <taxon>Pentapetalae</taxon>
        <taxon>rosids</taxon>
        <taxon>malvids</taxon>
        <taxon>Malvales</taxon>
        <taxon>Malvaceae</taxon>
        <taxon>Helicteroideae</taxon>
        <taxon>Durio</taxon>
    </lineage>
</organism>
<sequence>MKSSTPRRGRNHQPSLMSNLVCLLFRLLCFSLWFLLGVKSESTSEIMKKFAETKTLVHVGVILDLNSPVGSVANACIPMAVSDFYAAHPSFRTRLFLHLRDSIDVLGAAFTALELIDKEEVNAIIGPQRSMQARFVIDIGQKAQVPIISFSATSPTLSTTQNAFFVRTALTDSTQAKAIAAIVQAYRWHEITLIYEDTEYGSGLMPYLGDEFQQFDIRVTSRFSISPNSGELRILKMLNKVMVMQTRVIVVHMTSSLGSKLFSVAKEAGMISEGYAWIITDGQSSLLDPMGAEVIRSMQGVLGVRPYIPHSKRLENFQTKWKSRIHSNSTKLNIFGLWAYDTVWALAKAVEMVRHKSSSVTGQNYGRNTSQFPNIKVSKIGRMIRNSFLKAKFKGLSGDFLLVEGQLQSSAFEIINVVDNEENVIGFWTPQNGLTRELGQPENATYSTSMYELKPPTWPGNTKAMPRGWTAPVDGKKLRIGVPVKPGFEAYLKVEWDRYTNEPIVTGFSYDVFLEALAVLPFAVPHKCIPFPIGSSLRAGTYDELLHHVKLQKYDAAVGDITILANRSQNVDFTLPYLESHVSMVVKIKDDQRKNMWIFLKPLSWDLWLTSGVAFIFTGLVVWVLEHRINNDFRGSPRQQVGTVFWFSFSILVFAHRERIINNLSRFVLIIWIFVVLILTQSYTASLASMLTVQRLRPTVVDVDELKKNGDFIGYETGSFLKDFLVKQLYFDESKLRNYGTAEEFDKALSTGTQNGGVGAIFGAQHCVELFLAKYCDKYMIAGPTYKTDGLGFAFPQGSPLVAYISRAILTVTENKTKMDAMEKKYFSQRSACELDQQATISSDSLSLYSFGGLFIITAIVSVCSLIIYLSEFLQSHWTTVHTTRQDSSIWSKINELVKRFDHQSPYLVPMRDVNATNISQSVEVLADAESISNSSKASNEGVDNVVSDNITESSSNESVDNVVVENITRSSSNRQNLCEVKIHFAKGWNTLSSVELSSMVPFKAPASDDQQTGFYHIIFSLLRPYKNYGSRNGAFFWLEARWKLIRLSRRGPTLSHVSFAYDHIKVSCCSKERRKELKAVQISIFSHVLTVKLVEYLSW</sequence>
<evidence type="ECO:0000256" key="10">
    <source>
        <dbReference type="ARBA" id="ARBA00023170"/>
    </source>
</evidence>
<evidence type="ECO:0000256" key="13">
    <source>
        <dbReference type="ARBA" id="ARBA00023303"/>
    </source>
</evidence>
<comment type="subcellular location">
    <subcellularLocation>
        <location evidence="1">Membrane</location>
        <topology evidence="1">Multi-pass membrane protein</topology>
    </subcellularLocation>
</comment>
<evidence type="ECO:0000259" key="16">
    <source>
        <dbReference type="SMART" id="SM00079"/>
    </source>
</evidence>
<keyword evidence="12" id="KW-1071">Ligand-gated ion channel</keyword>
<evidence type="ECO:0000256" key="3">
    <source>
        <dbReference type="ARBA" id="ARBA00011095"/>
    </source>
</evidence>
<feature type="domain" description="Ionotropic glutamate receptor C-terminal" evidence="16">
    <location>
        <begin position="479"/>
        <end position="829"/>
    </location>
</feature>
<evidence type="ECO:0000256" key="1">
    <source>
        <dbReference type="ARBA" id="ARBA00004141"/>
    </source>
</evidence>
<dbReference type="InterPro" id="IPR044440">
    <property type="entry name" value="GABAb_receptor_plant_PBP1"/>
</dbReference>
<feature type="transmembrane region" description="Helical" evidence="15">
    <location>
        <begin position="605"/>
        <end position="625"/>
    </location>
</feature>